<dbReference type="SUPFAM" id="SSF48208">
    <property type="entry name" value="Six-hairpin glycosidases"/>
    <property type="match status" value="1"/>
</dbReference>
<proteinExistence type="predicted"/>
<gene>
    <name evidence="5" type="ORF">SLS62_010117</name>
</gene>
<feature type="domain" description="Tail specific protease" evidence="3">
    <location>
        <begin position="902"/>
        <end position="1105"/>
    </location>
</feature>
<evidence type="ECO:0000313" key="5">
    <source>
        <dbReference type="EMBL" id="KAK7744698.1"/>
    </source>
</evidence>
<dbReference type="InterPro" id="IPR012341">
    <property type="entry name" value="6hp_glycosidase-like_sf"/>
</dbReference>
<feature type="domain" description="CPAF-like PDZ" evidence="4">
    <location>
        <begin position="715"/>
        <end position="826"/>
    </location>
</feature>
<dbReference type="InterPro" id="IPR052766">
    <property type="entry name" value="S41A_metabolite_peptidase"/>
</dbReference>
<evidence type="ECO:0000256" key="1">
    <source>
        <dbReference type="SAM" id="MobiDB-lite"/>
    </source>
</evidence>
<feature type="compositionally biased region" description="Low complexity" evidence="1">
    <location>
        <begin position="1268"/>
        <end position="1278"/>
    </location>
</feature>
<evidence type="ECO:0000313" key="6">
    <source>
        <dbReference type="Proteomes" id="UP001320420"/>
    </source>
</evidence>
<dbReference type="InterPro" id="IPR008928">
    <property type="entry name" value="6-hairpin_glycosidase_sf"/>
</dbReference>
<name>A0AAN9UJU3_9PEZI</name>
<organism evidence="5 6">
    <name type="scientific">Diatrype stigma</name>
    <dbReference type="NCBI Taxonomy" id="117547"/>
    <lineage>
        <taxon>Eukaryota</taxon>
        <taxon>Fungi</taxon>
        <taxon>Dikarya</taxon>
        <taxon>Ascomycota</taxon>
        <taxon>Pezizomycotina</taxon>
        <taxon>Sordariomycetes</taxon>
        <taxon>Xylariomycetidae</taxon>
        <taxon>Xylariales</taxon>
        <taxon>Diatrypaceae</taxon>
        <taxon>Diatrype</taxon>
    </lineage>
</organism>
<dbReference type="Proteomes" id="UP001320420">
    <property type="component" value="Unassembled WGS sequence"/>
</dbReference>
<protein>
    <recommendedName>
        <fullName evidence="7">Tail specific protease domain-containing protein</fullName>
    </recommendedName>
</protein>
<accession>A0AAN9UJU3</accession>
<dbReference type="InterPro" id="IPR056186">
    <property type="entry name" value="PDZ_CPAF-rel"/>
</dbReference>
<dbReference type="GO" id="GO:0006508">
    <property type="term" value="P:proteolysis"/>
    <property type="evidence" value="ECO:0007669"/>
    <property type="project" value="InterPro"/>
</dbReference>
<evidence type="ECO:0000256" key="2">
    <source>
        <dbReference type="SAM" id="SignalP"/>
    </source>
</evidence>
<dbReference type="GO" id="GO:0008236">
    <property type="term" value="F:serine-type peptidase activity"/>
    <property type="evidence" value="ECO:0007669"/>
    <property type="project" value="InterPro"/>
</dbReference>
<evidence type="ECO:0000259" key="4">
    <source>
        <dbReference type="Pfam" id="PF23658"/>
    </source>
</evidence>
<dbReference type="EMBL" id="JAKJXP020000118">
    <property type="protein sequence ID" value="KAK7744698.1"/>
    <property type="molecule type" value="Genomic_DNA"/>
</dbReference>
<comment type="caution">
    <text evidence="5">The sequence shown here is derived from an EMBL/GenBank/DDBJ whole genome shotgun (WGS) entry which is preliminary data.</text>
</comment>
<keyword evidence="6" id="KW-1185">Reference proteome</keyword>
<dbReference type="Pfam" id="PF03572">
    <property type="entry name" value="Peptidase_S41"/>
    <property type="match status" value="1"/>
</dbReference>
<dbReference type="PANTHER" id="PTHR37049:SF4">
    <property type="entry name" value="RHODANESE DOMAIN-CONTAINING PROTEIN"/>
    <property type="match status" value="1"/>
</dbReference>
<evidence type="ECO:0008006" key="7">
    <source>
        <dbReference type="Google" id="ProtNLM"/>
    </source>
</evidence>
<feature type="compositionally biased region" description="Low complexity" evidence="1">
    <location>
        <begin position="1286"/>
        <end position="1296"/>
    </location>
</feature>
<dbReference type="InterPro" id="IPR029045">
    <property type="entry name" value="ClpP/crotonase-like_dom_sf"/>
</dbReference>
<dbReference type="SUPFAM" id="SSF52096">
    <property type="entry name" value="ClpP/crotonase"/>
    <property type="match status" value="1"/>
</dbReference>
<sequence>MRILDILYWLAVPGLGLGKIDSEETSDYHGVSYVTHGRNVSYDIPDPKLPEISQWLISNPNRINLGRIGLKYKGASLTASQIKEPRQELDLWTGAIKSTFKVDDQEVAVTTRGDLETDAVTFEIDSELISSGSLQVELDFPYPPIHTTKYKYEVFVGSYDFPLNHSTSIDNGSVSGAAHIHHELQQTSYFINLRWPLTSPLNLSRDEPEGSINVTAHRYTLASDSKAGPSSSLITFTARFSLEKEQADLPLVVETRNIIGWRKYWTEGGFVDLTSSSNPNATELQRRIVLSQYHVRVNSAAKGQSPQESGLMNNGWYGKFHMEMVVWHNAHWATWGRQKYFDNIFPELYETLLPSSLTRAKAMGWEGARWPKMTELNTGVSSPGGINGFLLWQQPHPMYLAELAYQASPTTATLERWDQILTATADYMASYAWKNETTGKYDLGPPAYGVTENTPPTESRNLAYEVAYWRYALDVARSWKQRLDQRVPEAWTTVASHLAQPPRADDGLYAVYDGLSSSWWSDPELAGDPRSLVMLQGILPDTAAAVVDPEVARRTADMVWEVWGDADIRGWGRPVLAINAARIGNAARAVYHLTAYDYWVFDDAALATVPASLAFECLRSVPNKPGPADQLVSSLKAYVEWQSTLAWLKAPPASYMLPPVDIQGNLDNISATAADGGYESEYDFQLAIYQTIISAHDGHFSYRPDIFKAFVFRNNLAADIVSVSTDGLELPKLYHRDALAADAQDPPVAITQINGQDAVKFLDQMSAKYSSFQDPDSQWNSQFPNYANPSALLSIAASLEYMGDNLTLTYENGEEKTGPSFAVVRDGADFDGIESGEDFYSKFCDPDNAEGTTAAATAASTSSSRAEERESVDEVVFPDPVVKDSGANETFGFFLTDPGYDDVAVLSVSSFAGEGVESVEYLTNFQEVVASFLDQSKQAGKKRLIVDLSANGGGFVVAGFELFAQIFPNISQFGADNMRLSDSLSDIANVIGGLPADFQPTTPNEAAALQALTQSSVLSNLIPGGVFTPAGEMFASVDDIVAPVALQGDEFTAYQNTPLNMPASDFNLTGTGSRADPPPAVFAPSDVVLLTDGTCGSTCTIFSYLMILEAGVRTVTAGGRPRPGPIQAIAGVEGAQVFYFSDLAQAAAAVQVLGPAAAADPPADPRQLGLLADGYAVRRAMDPASGGGSVNGKNAFGKADARTPFQFLYEPANCRFFYTADMLDRPEAAWRRAVDAAWTDPARFCVEGSRAAAPANATSQAVDPLFESSSQKSAADGGSSDGGASGAASEAGNSRNGAESSAVVATGGRGSQAVAIAALAAAATWLWTG</sequence>
<feature type="signal peptide" evidence="2">
    <location>
        <begin position="1"/>
        <end position="22"/>
    </location>
</feature>
<dbReference type="InterPro" id="IPR005151">
    <property type="entry name" value="Tail-specific_protease"/>
</dbReference>
<dbReference type="GO" id="GO:0005975">
    <property type="term" value="P:carbohydrate metabolic process"/>
    <property type="evidence" value="ECO:0007669"/>
    <property type="project" value="InterPro"/>
</dbReference>
<keyword evidence="2" id="KW-0732">Signal</keyword>
<reference evidence="5 6" key="1">
    <citation type="submission" date="2024-02" db="EMBL/GenBank/DDBJ databases">
        <title>De novo assembly and annotation of 12 fungi associated with fruit tree decline syndrome in Ontario, Canada.</title>
        <authorList>
            <person name="Sulman M."/>
            <person name="Ellouze W."/>
            <person name="Ilyukhin E."/>
        </authorList>
    </citation>
    <scope>NUCLEOTIDE SEQUENCE [LARGE SCALE GENOMIC DNA]</scope>
    <source>
        <strain evidence="5 6">M11/M66-122</strain>
    </source>
</reference>
<dbReference type="Pfam" id="PF23658">
    <property type="entry name" value="PDZ_CPAF_rel"/>
    <property type="match status" value="1"/>
</dbReference>
<feature type="chain" id="PRO_5043024477" description="Tail specific protease domain-containing protein" evidence="2">
    <location>
        <begin position="23"/>
        <end position="1329"/>
    </location>
</feature>
<evidence type="ECO:0000259" key="3">
    <source>
        <dbReference type="Pfam" id="PF03572"/>
    </source>
</evidence>
<dbReference type="PANTHER" id="PTHR37049">
    <property type="entry name" value="PEPTIDASE S41 FAMILY PROTEIN"/>
    <property type="match status" value="1"/>
</dbReference>
<feature type="region of interest" description="Disordered" evidence="1">
    <location>
        <begin position="1256"/>
        <end position="1296"/>
    </location>
</feature>
<dbReference type="Gene3D" id="3.90.226.10">
    <property type="entry name" value="2-enoyl-CoA Hydratase, Chain A, domain 1"/>
    <property type="match status" value="1"/>
</dbReference>
<dbReference type="Gene3D" id="1.50.10.10">
    <property type="match status" value="1"/>
</dbReference>